<dbReference type="RefSeq" id="WP_386404672.1">
    <property type="nucleotide sequence ID" value="NZ_JBHTJH010000004.1"/>
</dbReference>
<name>A0ABW3CXD7_9FLAO</name>
<gene>
    <name evidence="1" type="ORF">ACFQ1M_04785</name>
</gene>
<organism evidence="1 2">
    <name type="scientific">Sungkyunkwania multivorans</name>
    <dbReference type="NCBI Taxonomy" id="1173618"/>
    <lineage>
        <taxon>Bacteria</taxon>
        <taxon>Pseudomonadati</taxon>
        <taxon>Bacteroidota</taxon>
        <taxon>Flavobacteriia</taxon>
        <taxon>Flavobacteriales</taxon>
        <taxon>Flavobacteriaceae</taxon>
        <taxon>Sungkyunkwania</taxon>
    </lineage>
</organism>
<sequence>MKTLIFVRHGKSSWEYSVQDKDRPLKERGINDAYLVASEAVKNGIMPEAVFASFANRALHTCIIFLRTLQFPIEKLVVTPELYDFGGSSVQAYIDSIDNSIDTVMLFGHNHAFTSLANMLGDKYIENVPTSGMVVIDFEVNSWKDIKQGKTKHFMTPKQLK</sequence>
<dbReference type="PANTHER" id="PTHR47623:SF1">
    <property type="entry name" value="OS09G0287300 PROTEIN"/>
    <property type="match status" value="1"/>
</dbReference>
<dbReference type="Proteomes" id="UP001596978">
    <property type="component" value="Unassembled WGS sequence"/>
</dbReference>
<evidence type="ECO:0000313" key="2">
    <source>
        <dbReference type="Proteomes" id="UP001596978"/>
    </source>
</evidence>
<reference evidence="2" key="1">
    <citation type="journal article" date="2019" name="Int. J. Syst. Evol. Microbiol.">
        <title>The Global Catalogue of Microorganisms (GCM) 10K type strain sequencing project: providing services to taxonomists for standard genome sequencing and annotation.</title>
        <authorList>
            <consortium name="The Broad Institute Genomics Platform"/>
            <consortium name="The Broad Institute Genome Sequencing Center for Infectious Disease"/>
            <person name="Wu L."/>
            <person name="Ma J."/>
        </authorList>
    </citation>
    <scope>NUCLEOTIDE SEQUENCE [LARGE SCALE GENOMIC DNA]</scope>
    <source>
        <strain evidence="2">CCUG 62952</strain>
    </source>
</reference>
<accession>A0ABW3CXD7</accession>
<dbReference type="PANTHER" id="PTHR47623">
    <property type="entry name" value="OS09G0287300 PROTEIN"/>
    <property type="match status" value="1"/>
</dbReference>
<dbReference type="SUPFAM" id="SSF53254">
    <property type="entry name" value="Phosphoglycerate mutase-like"/>
    <property type="match status" value="1"/>
</dbReference>
<dbReference type="Gene3D" id="3.40.50.1240">
    <property type="entry name" value="Phosphoglycerate mutase-like"/>
    <property type="match status" value="1"/>
</dbReference>
<protein>
    <submittedName>
        <fullName evidence="1">SixA phosphatase family protein</fullName>
    </submittedName>
</protein>
<keyword evidence="2" id="KW-1185">Reference proteome</keyword>
<proteinExistence type="predicted"/>
<evidence type="ECO:0000313" key="1">
    <source>
        <dbReference type="EMBL" id="MFD0861512.1"/>
    </source>
</evidence>
<dbReference type="EMBL" id="JBHTJH010000004">
    <property type="protein sequence ID" value="MFD0861512.1"/>
    <property type="molecule type" value="Genomic_DNA"/>
</dbReference>
<dbReference type="InterPro" id="IPR013078">
    <property type="entry name" value="His_Pase_superF_clade-1"/>
</dbReference>
<dbReference type="Pfam" id="PF00300">
    <property type="entry name" value="His_Phos_1"/>
    <property type="match status" value="1"/>
</dbReference>
<dbReference type="CDD" id="cd07067">
    <property type="entry name" value="HP_PGM_like"/>
    <property type="match status" value="1"/>
</dbReference>
<comment type="caution">
    <text evidence="1">The sequence shown here is derived from an EMBL/GenBank/DDBJ whole genome shotgun (WGS) entry which is preliminary data.</text>
</comment>
<dbReference type="InterPro" id="IPR029033">
    <property type="entry name" value="His_PPase_superfam"/>
</dbReference>